<evidence type="ECO:0000256" key="3">
    <source>
        <dbReference type="ARBA" id="ARBA00022475"/>
    </source>
</evidence>
<reference evidence="9" key="1">
    <citation type="submission" date="2017-03" db="EMBL/GenBank/DDBJ databases">
        <authorList>
            <person name="Rodrigo-Torres L."/>
            <person name="Arahal R.D."/>
            <person name="Lucena T."/>
        </authorList>
    </citation>
    <scope>NUCLEOTIDE SEQUENCE [LARGE SCALE GENOMIC DNA]</scope>
    <source>
        <strain evidence="9">CECT 8411</strain>
    </source>
</reference>
<evidence type="ECO:0000256" key="6">
    <source>
        <dbReference type="ARBA" id="ARBA00023136"/>
    </source>
</evidence>
<evidence type="ECO:0000256" key="4">
    <source>
        <dbReference type="ARBA" id="ARBA00022692"/>
    </source>
</evidence>
<dbReference type="RefSeq" id="WP_085822031.1">
    <property type="nucleotide sequence ID" value="NZ_FWFP01000003.1"/>
</dbReference>
<organism evidence="8 9">
    <name type="scientific">Ruegeria meonggei</name>
    <dbReference type="NCBI Taxonomy" id="1446476"/>
    <lineage>
        <taxon>Bacteria</taxon>
        <taxon>Pseudomonadati</taxon>
        <taxon>Pseudomonadota</taxon>
        <taxon>Alphaproteobacteria</taxon>
        <taxon>Rhodobacterales</taxon>
        <taxon>Roseobacteraceae</taxon>
        <taxon>Ruegeria</taxon>
    </lineage>
</organism>
<dbReference type="InterPro" id="IPR052923">
    <property type="entry name" value="UPF0718"/>
</dbReference>
<feature type="transmembrane region" description="Helical" evidence="7">
    <location>
        <begin position="221"/>
        <end position="239"/>
    </location>
</feature>
<feature type="transmembrane region" description="Helical" evidence="7">
    <location>
        <begin position="81"/>
        <end position="114"/>
    </location>
</feature>
<feature type="transmembrane region" description="Helical" evidence="7">
    <location>
        <begin position="259"/>
        <end position="281"/>
    </location>
</feature>
<keyword evidence="5 7" id="KW-1133">Transmembrane helix</keyword>
<keyword evidence="4 7" id="KW-0812">Transmembrane</keyword>
<dbReference type="Proteomes" id="UP000193778">
    <property type="component" value="Unassembled WGS sequence"/>
</dbReference>
<feature type="transmembrane region" description="Helical" evidence="7">
    <location>
        <begin position="150"/>
        <end position="170"/>
    </location>
</feature>
<dbReference type="AlphaFoldDB" id="A0A1X6YWX7"/>
<comment type="subcellular location">
    <subcellularLocation>
        <location evidence="1">Cell membrane</location>
        <topology evidence="1">Multi-pass membrane protein</topology>
    </subcellularLocation>
</comment>
<evidence type="ECO:0000256" key="7">
    <source>
        <dbReference type="SAM" id="Phobius"/>
    </source>
</evidence>
<dbReference type="OrthoDB" id="9777774at2"/>
<evidence type="ECO:0000256" key="5">
    <source>
        <dbReference type="ARBA" id="ARBA00022989"/>
    </source>
</evidence>
<gene>
    <name evidence="8" type="ORF">RUM8411_01446</name>
</gene>
<evidence type="ECO:0000313" key="8">
    <source>
        <dbReference type="EMBL" id="SLN33608.1"/>
    </source>
</evidence>
<dbReference type="InterPro" id="IPR005524">
    <property type="entry name" value="DUF318"/>
</dbReference>
<keyword evidence="3" id="KW-1003">Cell membrane</keyword>
<dbReference type="PANTHER" id="PTHR34184">
    <property type="entry name" value="UPF0718 PROTEIN YCGR"/>
    <property type="match status" value="1"/>
</dbReference>
<feature type="transmembrane region" description="Helical" evidence="7">
    <location>
        <begin position="46"/>
        <end position="69"/>
    </location>
</feature>
<feature type="transmembrane region" description="Helical" evidence="7">
    <location>
        <begin position="293"/>
        <end position="315"/>
    </location>
</feature>
<dbReference type="Pfam" id="PF03773">
    <property type="entry name" value="ArsP_1"/>
    <property type="match status" value="1"/>
</dbReference>
<evidence type="ECO:0000256" key="1">
    <source>
        <dbReference type="ARBA" id="ARBA00004651"/>
    </source>
</evidence>
<dbReference type="EMBL" id="FWFP01000003">
    <property type="protein sequence ID" value="SLN33608.1"/>
    <property type="molecule type" value="Genomic_DNA"/>
</dbReference>
<evidence type="ECO:0000256" key="2">
    <source>
        <dbReference type="ARBA" id="ARBA00006386"/>
    </source>
</evidence>
<sequence length="343" mass="36113">MSVMEIVQSSRPRIRHVYGLTGLALAILIIRAPAYALEVAQFVTLGLIHVAPLVVPGILLAAWITASGASRHVAKVFHGRPVYTVIGATVVGAFLPVCGVTVLPLMAGLLAAGVPLAPVMAFWLASPITGPALLSATAATLGWEFAIGKALAAIGLGLFGGGMTALFANQTWSKSPLRTNKIVGSLGGQCVAGKTCGLDFDLRFWRDPFRRQQFLRECWSITRMILLVLAPAFAAEHILNDWLEPNAVADYVGRDSAFAVPLAVIVGGPAYIDGYAALPLTRALLEHGMSSSAAMAFLVSGGVVSIWGAMAIFPVLKLKPFLLYLVLAAVGSMISGWVFGAFF</sequence>
<keyword evidence="9" id="KW-1185">Reference proteome</keyword>
<protein>
    <submittedName>
        <fullName evidence="8">Putative permease</fullName>
    </submittedName>
</protein>
<comment type="similarity">
    <text evidence="2">Belongs to the UPF0718 family.</text>
</comment>
<name>A0A1X6YWX7_9RHOB</name>
<dbReference type="GO" id="GO:0005886">
    <property type="term" value="C:plasma membrane"/>
    <property type="evidence" value="ECO:0007669"/>
    <property type="project" value="UniProtKB-SubCell"/>
</dbReference>
<accession>A0A1X6YWX7</accession>
<feature type="transmembrane region" description="Helical" evidence="7">
    <location>
        <begin position="321"/>
        <end position="342"/>
    </location>
</feature>
<keyword evidence="6 7" id="KW-0472">Membrane</keyword>
<proteinExistence type="inferred from homology"/>
<evidence type="ECO:0000313" key="9">
    <source>
        <dbReference type="Proteomes" id="UP000193778"/>
    </source>
</evidence>
<dbReference type="PANTHER" id="PTHR34184:SF4">
    <property type="entry name" value="UPF0718 PROTEIN YCGR"/>
    <property type="match status" value="1"/>
</dbReference>